<reference evidence="2" key="1">
    <citation type="submission" date="2014-09" db="EMBL/GenBank/DDBJ databases">
        <authorList>
            <person name="Sharma Rahul"/>
            <person name="Thines Marco"/>
        </authorList>
    </citation>
    <scope>NUCLEOTIDE SEQUENCE [LARGE SCALE GENOMIC DNA]</scope>
</reference>
<dbReference type="GeneID" id="36408672"/>
<name>A0A0P1AQ48_PLAHL</name>
<evidence type="ECO:0000313" key="2">
    <source>
        <dbReference type="Proteomes" id="UP000054928"/>
    </source>
</evidence>
<accession>A0A0P1AQ48</accession>
<keyword evidence="2" id="KW-1185">Reference proteome</keyword>
<evidence type="ECO:0000313" key="1">
    <source>
        <dbReference type="EMBL" id="CEG43420.1"/>
    </source>
</evidence>
<dbReference type="EMBL" id="CCYD01000666">
    <property type="protein sequence ID" value="CEG43420.1"/>
    <property type="molecule type" value="Genomic_DNA"/>
</dbReference>
<dbReference type="Proteomes" id="UP000054928">
    <property type="component" value="Unassembled WGS sequence"/>
</dbReference>
<dbReference type="RefSeq" id="XP_024579789.1">
    <property type="nucleotide sequence ID" value="XM_024729409.1"/>
</dbReference>
<sequence length="111" mass="12538">MFQALQGCISRYNLPGRNAIGRKSKKLKPHIFISRVSKMHHFSLNGFVRITNDFGSKDFGTALKTSHNDPPSLEHISEEKELAAVSLRRQILFCVRRIRAAFSFGPEGLIP</sequence>
<proteinExistence type="predicted"/>
<dbReference type="AlphaFoldDB" id="A0A0P1AQ48"/>
<protein>
    <submittedName>
        <fullName evidence="1">Uncharacterized protein</fullName>
    </submittedName>
</protein>
<organism evidence="1 2">
    <name type="scientific">Plasmopara halstedii</name>
    <name type="common">Downy mildew of sunflower</name>
    <dbReference type="NCBI Taxonomy" id="4781"/>
    <lineage>
        <taxon>Eukaryota</taxon>
        <taxon>Sar</taxon>
        <taxon>Stramenopiles</taxon>
        <taxon>Oomycota</taxon>
        <taxon>Peronosporomycetes</taxon>
        <taxon>Peronosporales</taxon>
        <taxon>Peronosporaceae</taxon>
        <taxon>Plasmopara</taxon>
    </lineage>
</organism>